<evidence type="ECO:0000256" key="3">
    <source>
        <dbReference type="ARBA" id="ARBA00022801"/>
    </source>
</evidence>
<evidence type="ECO:0000313" key="8">
    <source>
        <dbReference type="EMBL" id="SCL35341.1"/>
    </source>
</evidence>
<name>A0A1C6T0U8_9ACTN</name>
<evidence type="ECO:0000256" key="1">
    <source>
        <dbReference type="ARBA" id="ARBA00011073"/>
    </source>
</evidence>
<dbReference type="InterPro" id="IPR022398">
    <property type="entry name" value="Peptidase_S8_His-AS"/>
</dbReference>
<organism evidence="8 9">
    <name type="scientific">Micromonospora rhizosphaerae</name>
    <dbReference type="NCBI Taxonomy" id="568872"/>
    <lineage>
        <taxon>Bacteria</taxon>
        <taxon>Bacillati</taxon>
        <taxon>Actinomycetota</taxon>
        <taxon>Actinomycetes</taxon>
        <taxon>Micromonosporales</taxon>
        <taxon>Micromonosporaceae</taxon>
        <taxon>Micromonospora</taxon>
    </lineage>
</organism>
<feature type="active site" description="Charge relay system" evidence="5 6">
    <location>
        <position position="383"/>
    </location>
</feature>
<dbReference type="Pfam" id="PF00082">
    <property type="entry name" value="Peptidase_S8"/>
    <property type="match status" value="1"/>
</dbReference>
<evidence type="ECO:0000259" key="7">
    <source>
        <dbReference type="Pfam" id="PF00082"/>
    </source>
</evidence>
<keyword evidence="3 6" id="KW-0378">Hydrolase</keyword>
<dbReference type="InterPro" id="IPR051048">
    <property type="entry name" value="Peptidase_S8/S53_subtilisin"/>
</dbReference>
<dbReference type="GO" id="GO:0006508">
    <property type="term" value="P:proteolysis"/>
    <property type="evidence" value="ECO:0007669"/>
    <property type="project" value="UniProtKB-KW"/>
</dbReference>
<protein>
    <submittedName>
        <fullName evidence="8">Subtilase family protein</fullName>
    </submittedName>
</protein>
<sequence>MAVTRGRRGITSYRVTPGPGRQDITFLTRSSGDGSVSVIPSDALTLLATDHLDPQLFDLGALIDNASTVGGDLPLLAQYGKATTAARSDQVRALLADTARTTRTLPRLGLNAVRVTPTNTGRMWRAVTGGEKSAHRLRGDLGKLWLDRKMRVSLDHSVPQIGAPTAWQAGLTGSGVTVAVLDTGYDLDHPDLTDAVVASADFVGEGTMDDHVGHGTHVSSTIAGSGAASDGLRKGVAPGAKLAEGKVCSEDGCPWSAILAGMQWAATEVHAKVINMSLGGVDTPGVDPLEAAVNDLSAQTGALFVIAAGNGGCGYGVHPVGSPSTADTALSVAAVAQNDYVASFSSCGPRGGDSALKPEISAPGVNITAAVPGGGYGTLSGTSMATPHVAGAAAILAQQHPDWTGQQLKAALMSTAAKVPWAGTPSTRYGTGRVDVARAIAAQVTPSVGAINVNQPWPRPAAPLTRTVSYRNDGTAPVVLDLAVSSVPTALVTLSTSRLEVPAGDSASVTVTVGSQGETEDYHLGALTATIEGTQVAQTALTYHQEARYDVSVNLINRLGEPADGGVAVVNGATGELTWLTVVGGAARALLPAGRHYLLTSVYPGGPEDITFTYGIVPITVTDETTVLPVTIDARLGKQVRLDVSDRSAEHVVTSVDLTLAVAGKRLAHGGAFGLEGANYVLPLDDPAVMYNARAVFDKKGSTAQSPSPYYYRVADVREGIPTDPVRTLAKEELARVVMNFKAPGVASSGFASVGMVSDGGLPTLSFEGPVNYPSTVTEYRSPGRYESDIRIGDNWIFAPAKAVSLAQESGQTWNNAILGPNLDATTGMRREDFMSIPSIPWFVDAEPHTFGYSPASGTLTLSRDGQQITQWPASQWGYVYGLPAQESTYTLRASVSRDVPFSALSNRIDTEWRFTAAGTESDVANPLIVPRLAAVGLDEYNRAVSGSSTTVLIGVGGQPTGGVRATRVERAEVSFDEGGTWRPLPVTAGPAGNLGKVMVRNPSASGHVALRVTLADQDGNQVTETVYRAYEVRHR</sequence>
<dbReference type="PROSITE" id="PS00137">
    <property type="entry name" value="SUBTILASE_HIS"/>
    <property type="match status" value="1"/>
</dbReference>
<dbReference type="InterPro" id="IPR036852">
    <property type="entry name" value="Peptidase_S8/S53_dom_sf"/>
</dbReference>
<gene>
    <name evidence="8" type="ORF">GA0070624_5236</name>
</gene>
<accession>A0A1C6T0U8</accession>
<dbReference type="RefSeq" id="WP_176731878.1">
    <property type="nucleotide sequence ID" value="NZ_FMHV01000002.1"/>
</dbReference>
<evidence type="ECO:0000256" key="6">
    <source>
        <dbReference type="PROSITE-ProRule" id="PRU01240"/>
    </source>
</evidence>
<dbReference type="Gene3D" id="3.40.50.200">
    <property type="entry name" value="Peptidase S8/S53 domain"/>
    <property type="match status" value="1"/>
</dbReference>
<feature type="active site" description="Charge relay system" evidence="5 6">
    <location>
        <position position="182"/>
    </location>
</feature>
<comment type="similarity">
    <text evidence="1 6">Belongs to the peptidase S8 family.</text>
</comment>
<reference evidence="9" key="1">
    <citation type="submission" date="2016-06" db="EMBL/GenBank/DDBJ databases">
        <authorList>
            <person name="Varghese N."/>
            <person name="Submissions Spin"/>
        </authorList>
    </citation>
    <scope>NUCLEOTIDE SEQUENCE [LARGE SCALE GENOMIC DNA]</scope>
    <source>
        <strain evidence="9">DSM 45431</strain>
    </source>
</reference>
<dbReference type="Proteomes" id="UP000199413">
    <property type="component" value="Unassembled WGS sequence"/>
</dbReference>
<evidence type="ECO:0000256" key="4">
    <source>
        <dbReference type="ARBA" id="ARBA00022825"/>
    </source>
</evidence>
<dbReference type="PANTHER" id="PTHR43399">
    <property type="entry name" value="SUBTILISIN-RELATED"/>
    <property type="match status" value="1"/>
</dbReference>
<proteinExistence type="inferred from homology"/>
<keyword evidence="4 6" id="KW-0720">Serine protease</keyword>
<dbReference type="InterPro" id="IPR015500">
    <property type="entry name" value="Peptidase_S8_subtilisin-rel"/>
</dbReference>
<dbReference type="InterPro" id="IPR023828">
    <property type="entry name" value="Peptidase_S8_Ser-AS"/>
</dbReference>
<keyword evidence="2 6" id="KW-0645">Protease</keyword>
<dbReference type="InterPro" id="IPR000209">
    <property type="entry name" value="Peptidase_S8/S53_dom"/>
</dbReference>
<evidence type="ECO:0000313" key="9">
    <source>
        <dbReference type="Proteomes" id="UP000199413"/>
    </source>
</evidence>
<evidence type="ECO:0000256" key="2">
    <source>
        <dbReference type="ARBA" id="ARBA00022670"/>
    </source>
</evidence>
<dbReference type="EMBL" id="FMHV01000002">
    <property type="protein sequence ID" value="SCL35341.1"/>
    <property type="molecule type" value="Genomic_DNA"/>
</dbReference>
<dbReference type="PROSITE" id="PS51892">
    <property type="entry name" value="SUBTILASE"/>
    <property type="match status" value="1"/>
</dbReference>
<dbReference type="PANTHER" id="PTHR43399:SF4">
    <property type="entry name" value="CELL WALL-ASSOCIATED PROTEASE"/>
    <property type="match status" value="1"/>
</dbReference>
<dbReference type="GO" id="GO:0004252">
    <property type="term" value="F:serine-type endopeptidase activity"/>
    <property type="evidence" value="ECO:0007669"/>
    <property type="project" value="UniProtKB-UniRule"/>
</dbReference>
<feature type="active site" description="Charge relay system" evidence="5 6">
    <location>
        <position position="214"/>
    </location>
</feature>
<keyword evidence="9" id="KW-1185">Reference proteome</keyword>
<dbReference type="AlphaFoldDB" id="A0A1C6T0U8"/>
<dbReference type="SUPFAM" id="SSF52743">
    <property type="entry name" value="Subtilisin-like"/>
    <property type="match status" value="1"/>
</dbReference>
<evidence type="ECO:0000256" key="5">
    <source>
        <dbReference type="PIRSR" id="PIRSR615500-1"/>
    </source>
</evidence>
<feature type="domain" description="Peptidase S8/S53" evidence="7">
    <location>
        <begin position="173"/>
        <end position="432"/>
    </location>
</feature>
<dbReference type="STRING" id="568872.GA0070624_5236"/>
<dbReference type="PRINTS" id="PR00723">
    <property type="entry name" value="SUBTILISIN"/>
</dbReference>
<dbReference type="PROSITE" id="PS00138">
    <property type="entry name" value="SUBTILASE_SER"/>
    <property type="match status" value="1"/>
</dbReference>